<accession>A0ABQ8KE70</accession>
<evidence type="ECO:0000256" key="4">
    <source>
        <dbReference type="PROSITE-ProRule" id="PRU00175"/>
    </source>
</evidence>
<dbReference type="InterPro" id="IPR013083">
    <property type="entry name" value="Znf_RING/FYVE/PHD"/>
</dbReference>
<evidence type="ECO:0000256" key="5">
    <source>
        <dbReference type="SAM" id="MobiDB-lite"/>
    </source>
</evidence>
<dbReference type="PROSITE" id="PS50089">
    <property type="entry name" value="ZF_RING_2"/>
    <property type="match status" value="1"/>
</dbReference>
<proteinExistence type="predicted"/>
<name>A0ABQ8KE70_9APHY</name>
<protein>
    <recommendedName>
        <fullName evidence="6">RING-type domain-containing protein</fullName>
    </recommendedName>
</protein>
<dbReference type="EMBL" id="JADCUA010000013">
    <property type="protein sequence ID" value="KAH9835429.1"/>
    <property type="molecule type" value="Genomic_DNA"/>
</dbReference>
<dbReference type="PANTHER" id="PTHR23041:SF78">
    <property type="entry name" value="E3 UBIQUITIN-PROTEIN LIGASE RNF4"/>
    <property type="match status" value="1"/>
</dbReference>
<dbReference type="SMART" id="SM00184">
    <property type="entry name" value="RING"/>
    <property type="match status" value="1"/>
</dbReference>
<keyword evidence="2 4" id="KW-0863">Zinc-finger</keyword>
<evidence type="ECO:0000313" key="7">
    <source>
        <dbReference type="EMBL" id="KAH9835429.1"/>
    </source>
</evidence>
<dbReference type="Gene3D" id="3.30.40.10">
    <property type="entry name" value="Zinc/RING finger domain, C3HC4 (zinc finger)"/>
    <property type="match status" value="1"/>
</dbReference>
<evidence type="ECO:0000313" key="8">
    <source>
        <dbReference type="Proteomes" id="UP000814176"/>
    </source>
</evidence>
<dbReference type="RefSeq" id="XP_047777862.1">
    <property type="nucleotide sequence ID" value="XM_047916379.1"/>
</dbReference>
<feature type="region of interest" description="Disordered" evidence="5">
    <location>
        <begin position="46"/>
        <end position="85"/>
    </location>
</feature>
<evidence type="ECO:0000256" key="1">
    <source>
        <dbReference type="ARBA" id="ARBA00022723"/>
    </source>
</evidence>
<keyword evidence="8" id="KW-1185">Reference proteome</keyword>
<reference evidence="7 8" key="1">
    <citation type="journal article" date="2021" name="Environ. Microbiol.">
        <title>Gene family expansions and transcriptome signatures uncover fungal adaptations to wood decay.</title>
        <authorList>
            <person name="Hage H."/>
            <person name="Miyauchi S."/>
            <person name="Viragh M."/>
            <person name="Drula E."/>
            <person name="Min B."/>
            <person name="Chaduli D."/>
            <person name="Navarro D."/>
            <person name="Favel A."/>
            <person name="Norest M."/>
            <person name="Lesage-Meessen L."/>
            <person name="Balint B."/>
            <person name="Merenyi Z."/>
            <person name="de Eugenio L."/>
            <person name="Morin E."/>
            <person name="Martinez A.T."/>
            <person name="Baldrian P."/>
            <person name="Stursova M."/>
            <person name="Martinez M.J."/>
            <person name="Novotny C."/>
            <person name="Magnuson J.K."/>
            <person name="Spatafora J.W."/>
            <person name="Maurice S."/>
            <person name="Pangilinan J."/>
            <person name="Andreopoulos W."/>
            <person name="LaButti K."/>
            <person name="Hundley H."/>
            <person name="Na H."/>
            <person name="Kuo A."/>
            <person name="Barry K."/>
            <person name="Lipzen A."/>
            <person name="Henrissat B."/>
            <person name="Riley R."/>
            <person name="Ahrendt S."/>
            <person name="Nagy L.G."/>
            <person name="Grigoriev I.V."/>
            <person name="Martin F."/>
            <person name="Rosso M.N."/>
        </authorList>
    </citation>
    <scope>NUCLEOTIDE SEQUENCE [LARGE SCALE GENOMIC DNA]</scope>
    <source>
        <strain evidence="7 8">CIRM-BRFM 1785</strain>
    </source>
</reference>
<organism evidence="7 8">
    <name type="scientific">Rhodofomes roseus</name>
    <dbReference type="NCBI Taxonomy" id="34475"/>
    <lineage>
        <taxon>Eukaryota</taxon>
        <taxon>Fungi</taxon>
        <taxon>Dikarya</taxon>
        <taxon>Basidiomycota</taxon>
        <taxon>Agaricomycotina</taxon>
        <taxon>Agaricomycetes</taxon>
        <taxon>Polyporales</taxon>
        <taxon>Rhodofomes</taxon>
    </lineage>
</organism>
<dbReference type="PROSITE" id="PS00518">
    <property type="entry name" value="ZF_RING_1"/>
    <property type="match status" value="1"/>
</dbReference>
<comment type="caution">
    <text evidence="7">The sequence shown here is derived from an EMBL/GenBank/DDBJ whole genome shotgun (WGS) entry which is preliminary data.</text>
</comment>
<sequence>MVTLVANDATKYSIQRRNCEFIMKPCPRTPLSISRLDLDRQYSPVSERVQESNAPYVHKERGSDNGGLEADGLSEHEDEAPHTSPPPLIAEVCSATVVEHPIVPPAPQSISWHCRICTRDPCDEPTATICGHVFCYQCIIREISEKMHCPVCGRLFLLRLHATI</sequence>
<feature type="domain" description="RING-type" evidence="6">
    <location>
        <begin position="114"/>
        <end position="152"/>
    </location>
</feature>
<evidence type="ECO:0000256" key="3">
    <source>
        <dbReference type="ARBA" id="ARBA00022833"/>
    </source>
</evidence>
<dbReference type="GeneID" id="71997111"/>
<keyword evidence="1" id="KW-0479">Metal-binding</keyword>
<dbReference type="InterPro" id="IPR047134">
    <property type="entry name" value="RNF4"/>
</dbReference>
<keyword evidence="3" id="KW-0862">Zinc</keyword>
<dbReference type="PANTHER" id="PTHR23041">
    <property type="entry name" value="RING FINGER DOMAIN-CONTAINING"/>
    <property type="match status" value="1"/>
</dbReference>
<dbReference type="InterPro" id="IPR001841">
    <property type="entry name" value="Znf_RING"/>
</dbReference>
<evidence type="ECO:0000259" key="6">
    <source>
        <dbReference type="PROSITE" id="PS50089"/>
    </source>
</evidence>
<dbReference type="Proteomes" id="UP000814176">
    <property type="component" value="Unassembled WGS sequence"/>
</dbReference>
<evidence type="ECO:0000256" key="2">
    <source>
        <dbReference type="ARBA" id="ARBA00022771"/>
    </source>
</evidence>
<dbReference type="InterPro" id="IPR017907">
    <property type="entry name" value="Znf_RING_CS"/>
</dbReference>
<gene>
    <name evidence="7" type="ORF">C8Q71DRAFT_119544</name>
</gene>
<dbReference type="SUPFAM" id="SSF57850">
    <property type="entry name" value="RING/U-box"/>
    <property type="match status" value="1"/>
</dbReference>
<dbReference type="Pfam" id="PF13923">
    <property type="entry name" value="zf-C3HC4_2"/>
    <property type="match status" value="1"/>
</dbReference>